<feature type="transmembrane region" description="Helical" evidence="6">
    <location>
        <begin position="309"/>
        <end position="332"/>
    </location>
</feature>
<dbReference type="OrthoDB" id="6612291at2759"/>
<dbReference type="AlphaFoldDB" id="A0A136IKZ7"/>
<dbReference type="FunFam" id="1.20.1250.20:FF:000078">
    <property type="entry name" value="MFS maltose transporter, putative"/>
    <property type="match status" value="1"/>
</dbReference>
<dbReference type="EMBL" id="KQ964277">
    <property type="protein sequence ID" value="KXJ85632.1"/>
    <property type="molecule type" value="Genomic_DNA"/>
</dbReference>
<comment type="subcellular location">
    <subcellularLocation>
        <location evidence="1">Membrane</location>
        <topology evidence="1">Multi-pass membrane protein</topology>
    </subcellularLocation>
</comment>
<feature type="transmembrane region" description="Helical" evidence="6">
    <location>
        <begin position="344"/>
        <end position="365"/>
    </location>
</feature>
<dbReference type="PROSITE" id="PS50850">
    <property type="entry name" value="MFS"/>
    <property type="match status" value="1"/>
</dbReference>
<dbReference type="InterPro" id="IPR036259">
    <property type="entry name" value="MFS_trans_sf"/>
</dbReference>
<evidence type="ECO:0000259" key="7">
    <source>
        <dbReference type="PROSITE" id="PS50850"/>
    </source>
</evidence>
<dbReference type="Gene3D" id="1.20.1250.20">
    <property type="entry name" value="MFS general substrate transporter like domains"/>
    <property type="match status" value="1"/>
</dbReference>
<keyword evidence="4 6" id="KW-1133">Transmembrane helix</keyword>
<feature type="domain" description="Major facilitator superfamily (MFS) profile" evidence="7">
    <location>
        <begin position="55"/>
        <end position="494"/>
    </location>
</feature>
<feature type="transmembrane region" description="Helical" evidence="6">
    <location>
        <begin position="61"/>
        <end position="82"/>
    </location>
</feature>
<keyword evidence="5 6" id="KW-0472">Membrane</keyword>
<evidence type="ECO:0000313" key="8">
    <source>
        <dbReference type="EMBL" id="KXJ85632.1"/>
    </source>
</evidence>
<name>A0A136IKZ7_9PEZI</name>
<accession>A0A136IKZ7</accession>
<evidence type="ECO:0000256" key="2">
    <source>
        <dbReference type="ARBA" id="ARBA00010992"/>
    </source>
</evidence>
<dbReference type="SUPFAM" id="SSF103473">
    <property type="entry name" value="MFS general substrate transporter"/>
    <property type="match status" value="1"/>
</dbReference>
<feature type="transmembrane region" description="Helical" evidence="6">
    <location>
        <begin position="438"/>
        <end position="459"/>
    </location>
</feature>
<feature type="transmembrane region" description="Helical" evidence="6">
    <location>
        <begin position="102"/>
        <end position="123"/>
    </location>
</feature>
<feature type="transmembrane region" description="Helical" evidence="6">
    <location>
        <begin position="156"/>
        <end position="177"/>
    </location>
</feature>
<feature type="transmembrane region" description="Helical" evidence="6">
    <location>
        <begin position="130"/>
        <end position="150"/>
    </location>
</feature>
<feature type="transmembrane region" description="Helical" evidence="6">
    <location>
        <begin position="222"/>
        <end position="241"/>
    </location>
</feature>
<dbReference type="GO" id="GO:0005351">
    <property type="term" value="F:carbohydrate:proton symporter activity"/>
    <property type="evidence" value="ECO:0007669"/>
    <property type="project" value="TreeGrafter"/>
</dbReference>
<evidence type="ECO:0000256" key="5">
    <source>
        <dbReference type="ARBA" id="ARBA00023136"/>
    </source>
</evidence>
<keyword evidence="3 6" id="KW-0812">Transmembrane</keyword>
<feature type="transmembrane region" description="Helical" evidence="6">
    <location>
        <begin position="189"/>
        <end position="210"/>
    </location>
</feature>
<evidence type="ECO:0000256" key="1">
    <source>
        <dbReference type="ARBA" id="ARBA00004141"/>
    </source>
</evidence>
<dbReference type="PANTHER" id="PTHR48022">
    <property type="entry name" value="PLASTIDIC GLUCOSE TRANSPORTER 4"/>
    <property type="match status" value="1"/>
</dbReference>
<feature type="transmembrane region" description="Helical" evidence="6">
    <location>
        <begin position="372"/>
        <end position="393"/>
    </location>
</feature>
<feature type="transmembrane region" description="Helical" evidence="6">
    <location>
        <begin position="471"/>
        <end position="490"/>
    </location>
</feature>
<protein>
    <submittedName>
        <fullName evidence="8">General substrate transporter</fullName>
    </submittedName>
</protein>
<sequence>MSPGATETAVGDAKANAYHNEAVVEEIDREQTPWQCLKQNPKIVLWSLFANRKFNSDPKTVGICLVGYENLVLSVCLAMPAFQMTFAELVNGIPTIPAHWVSLWNATYNLGMMLGSLAAGIAQDKLGRKVVMALSCVLAAGGIAVAFTAATSPHFLGSKILTGFAVGMLQTATTTYVSEIAPLPMRGIALSANIIMLNLGLLIAISSTFSRVAIMDPMAYKVLFAAAWVFPAVIAIGLPFMPESPYWLTMKGRTEDAIRSLKRLSGPHEDINARAAQIDATIEHERQRSAVRTSFLECFRGSNLRRTMVILICMYMPQVCGAVLSSNAPYFLNQTGLDSKTVLLLTQVGISAGVLSALFNIYFMMKFTRRTLMLFGVILCSLMYMVMGIGAVVPRSASSLLTIGVALQFTSITYGPAIGSSMAVAGEISATRLRAKSVGIGYTWSCVVSIAWTIVLPYLFNSDQANLGGNIGWIFFGMGLIMLVFVYFFVPETKGRSFDELDLLFEKKLPARAFRQYDLTASGRV</sequence>
<reference evidence="9" key="1">
    <citation type="submission" date="2016-02" db="EMBL/GenBank/DDBJ databases">
        <title>Draft genome sequence of Microdochium bolleyi, a fungal endophyte of beachgrass.</title>
        <authorList>
            <consortium name="DOE Joint Genome Institute"/>
            <person name="David A.S."/>
            <person name="May G."/>
            <person name="Haridas S."/>
            <person name="Lim J."/>
            <person name="Wang M."/>
            <person name="Labutti K."/>
            <person name="Lipzen A."/>
            <person name="Barry K."/>
            <person name="Grigoriev I.V."/>
        </authorList>
    </citation>
    <scope>NUCLEOTIDE SEQUENCE [LARGE SCALE GENOMIC DNA]</scope>
    <source>
        <strain evidence="9">J235TASD1</strain>
    </source>
</reference>
<dbReference type="Pfam" id="PF00083">
    <property type="entry name" value="Sugar_tr"/>
    <property type="match status" value="1"/>
</dbReference>
<dbReference type="PROSITE" id="PS00217">
    <property type="entry name" value="SUGAR_TRANSPORT_2"/>
    <property type="match status" value="1"/>
</dbReference>
<dbReference type="PANTHER" id="PTHR48022:SF41">
    <property type="entry name" value="MAJOR FACILITATOR SUPERFAMILY (MFS) PROFILE DOMAIN-CONTAINING PROTEIN"/>
    <property type="match status" value="1"/>
</dbReference>
<proteinExistence type="inferred from homology"/>
<evidence type="ECO:0000256" key="4">
    <source>
        <dbReference type="ARBA" id="ARBA00022989"/>
    </source>
</evidence>
<feature type="transmembrane region" description="Helical" evidence="6">
    <location>
        <begin position="405"/>
        <end position="426"/>
    </location>
</feature>
<dbReference type="InterPro" id="IPR005828">
    <property type="entry name" value="MFS_sugar_transport-like"/>
</dbReference>
<dbReference type="InterPro" id="IPR050360">
    <property type="entry name" value="MFS_Sugar_Transporters"/>
</dbReference>
<evidence type="ECO:0000256" key="3">
    <source>
        <dbReference type="ARBA" id="ARBA00022692"/>
    </source>
</evidence>
<comment type="similarity">
    <text evidence="2">Belongs to the major facilitator superfamily. Sugar transporter (TC 2.A.1.1) family.</text>
</comment>
<evidence type="ECO:0000256" key="6">
    <source>
        <dbReference type="SAM" id="Phobius"/>
    </source>
</evidence>
<gene>
    <name evidence="8" type="ORF">Micbo1qcDRAFT_127708</name>
</gene>
<dbReference type="InterPro" id="IPR020846">
    <property type="entry name" value="MFS_dom"/>
</dbReference>
<dbReference type="GO" id="GO:0016020">
    <property type="term" value="C:membrane"/>
    <property type="evidence" value="ECO:0007669"/>
    <property type="project" value="UniProtKB-SubCell"/>
</dbReference>
<dbReference type="Proteomes" id="UP000070501">
    <property type="component" value="Unassembled WGS sequence"/>
</dbReference>
<dbReference type="InterPro" id="IPR005829">
    <property type="entry name" value="Sugar_transporter_CS"/>
</dbReference>
<organism evidence="8 9">
    <name type="scientific">Microdochium bolleyi</name>
    <dbReference type="NCBI Taxonomy" id="196109"/>
    <lineage>
        <taxon>Eukaryota</taxon>
        <taxon>Fungi</taxon>
        <taxon>Dikarya</taxon>
        <taxon>Ascomycota</taxon>
        <taxon>Pezizomycotina</taxon>
        <taxon>Sordariomycetes</taxon>
        <taxon>Xylariomycetidae</taxon>
        <taxon>Xylariales</taxon>
        <taxon>Microdochiaceae</taxon>
        <taxon>Microdochium</taxon>
    </lineage>
</organism>
<evidence type="ECO:0000313" key="9">
    <source>
        <dbReference type="Proteomes" id="UP000070501"/>
    </source>
</evidence>
<keyword evidence="9" id="KW-1185">Reference proteome</keyword>
<dbReference type="InParanoid" id="A0A136IKZ7"/>